<accession>A0A0J6F9I9</accession>
<feature type="region of interest" description="Disordered" evidence="1">
    <location>
        <begin position="105"/>
        <end position="132"/>
    </location>
</feature>
<organism evidence="2 3">
    <name type="scientific">Coccidioides posadasii RMSCC 3488</name>
    <dbReference type="NCBI Taxonomy" id="454284"/>
    <lineage>
        <taxon>Eukaryota</taxon>
        <taxon>Fungi</taxon>
        <taxon>Dikarya</taxon>
        <taxon>Ascomycota</taxon>
        <taxon>Pezizomycotina</taxon>
        <taxon>Eurotiomycetes</taxon>
        <taxon>Eurotiomycetidae</taxon>
        <taxon>Onygenales</taxon>
        <taxon>Onygenaceae</taxon>
        <taxon>Coccidioides</taxon>
    </lineage>
</organism>
<gene>
    <name evidence="2" type="ORF">CPAG_01945</name>
</gene>
<reference evidence="2 3" key="1">
    <citation type="submission" date="2007-06" db="EMBL/GenBank/DDBJ databases">
        <title>The Genome Sequence of Coccidioides posadasii RMSCC_3488.</title>
        <authorList>
            <consortium name="Coccidioides Genome Resources Consortium"/>
            <consortium name="The Broad Institute Genome Sequencing Platform"/>
            <person name="Henn M.R."/>
            <person name="Sykes S."/>
            <person name="Young S."/>
            <person name="Jaffe D."/>
            <person name="Berlin A."/>
            <person name="Alvarez P."/>
            <person name="Butler J."/>
            <person name="Gnerre S."/>
            <person name="Grabherr M."/>
            <person name="Mauceli E."/>
            <person name="Brockman W."/>
            <person name="Kodira C."/>
            <person name="Alvarado L."/>
            <person name="Zeng Q."/>
            <person name="Crawford M."/>
            <person name="Antoine C."/>
            <person name="Devon K."/>
            <person name="Galgiani J."/>
            <person name="Orsborn K."/>
            <person name="Lewis M.L."/>
            <person name="Nusbaum C."/>
            <person name="Galagan J."/>
            <person name="Birren B."/>
        </authorList>
    </citation>
    <scope>NUCLEOTIDE SEQUENCE [LARGE SCALE GENOMIC DNA]</scope>
    <source>
        <strain evidence="2 3">RMSCC 3488</strain>
    </source>
</reference>
<evidence type="ECO:0000313" key="3">
    <source>
        <dbReference type="Proteomes" id="UP000054567"/>
    </source>
</evidence>
<dbReference type="VEuPathDB" id="FungiDB:CPAG_01945"/>
<dbReference type="AlphaFoldDB" id="A0A0J6F9I9"/>
<dbReference type="EMBL" id="DS268109">
    <property type="protein sequence ID" value="KMM65599.1"/>
    <property type="molecule type" value="Genomic_DNA"/>
</dbReference>
<sequence length="132" mass="15004">MNPLLSRFDCERAFATASVLPAEDLFPVELATYDCGLGGPLVLRVPFRYQYDVDDVRSTSGVYRDAGKPPGGGREQTPGQSLPRSAWHLKDRNRKLCTPYGKYWSQSRKRDPANVTEARRNLLDFQPRSKRE</sequence>
<feature type="compositionally biased region" description="Basic and acidic residues" evidence="1">
    <location>
        <begin position="108"/>
        <end position="132"/>
    </location>
</feature>
<evidence type="ECO:0000313" key="2">
    <source>
        <dbReference type="EMBL" id="KMM65599.1"/>
    </source>
</evidence>
<reference evidence="3" key="3">
    <citation type="journal article" date="2010" name="Genome Res.">
        <title>Population genomic sequencing of Coccidioides fungi reveals recent hybridization and transposon control.</title>
        <authorList>
            <person name="Neafsey D.E."/>
            <person name="Barker B.M."/>
            <person name="Sharpton T.J."/>
            <person name="Stajich J.E."/>
            <person name="Park D.J."/>
            <person name="Whiston E."/>
            <person name="Hung C.-Y."/>
            <person name="McMahan C."/>
            <person name="White J."/>
            <person name="Sykes S."/>
            <person name="Heiman D."/>
            <person name="Young S."/>
            <person name="Zeng Q."/>
            <person name="Abouelleil A."/>
            <person name="Aftuck L."/>
            <person name="Bessette D."/>
            <person name="Brown A."/>
            <person name="FitzGerald M."/>
            <person name="Lui A."/>
            <person name="Macdonald J.P."/>
            <person name="Priest M."/>
            <person name="Orbach M.J."/>
            <person name="Galgiani J.N."/>
            <person name="Kirkland T.N."/>
            <person name="Cole G.T."/>
            <person name="Birren B.W."/>
            <person name="Henn M.R."/>
            <person name="Taylor J.W."/>
            <person name="Rounsley S.D."/>
        </authorList>
    </citation>
    <scope>NUCLEOTIDE SEQUENCE [LARGE SCALE GENOMIC DNA]</scope>
    <source>
        <strain evidence="3">RMSCC 3488</strain>
    </source>
</reference>
<dbReference type="Proteomes" id="UP000054567">
    <property type="component" value="Unassembled WGS sequence"/>
</dbReference>
<reference evidence="3" key="2">
    <citation type="journal article" date="2009" name="Genome Res.">
        <title>Comparative genomic analyses of the human fungal pathogens Coccidioides and their relatives.</title>
        <authorList>
            <person name="Sharpton T.J."/>
            <person name="Stajich J.E."/>
            <person name="Rounsley S.D."/>
            <person name="Gardner M.J."/>
            <person name="Wortman J.R."/>
            <person name="Jordar V.S."/>
            <person name="Maiti R."/>
            <person name="Kodira C.D."/>
            <person name="Neafsey D.E."/>
            <person name="Zeng Q."/>
            <person name="Hung C.-Y."/>
            <person name="McMahan C."/>
            <person name="Muszewska A."/>
            <person name="Grynberg M."/>
            <person name="Mandel M.A."/>
            <person name="Kellner E.M."/>
            <person name="Barker B.M."/>
            <person name="Galgiani J.N."/>
            <person name="Orbach M.J."/>
            <person name="Kirkland T.N."/>
            <person name="Cole G.T."/>
            <person name="Henn M.R."/>
            <person name="Birren B.W."/>
            <person name="Taylor J.W."/>
        </authorList>
    </citation>
    <scope>NUCLEOTIDE SEQUENCE [LARGE SCALE GENOMIC DNA]</scope>
    <source>
        <strain evidence="3">RMSCC 3488</strain>
    </source>
</reference>
<protein>
    <submittedName>
        <fullName evidence="2">Uncharacterized protein</fullName>
    </submittedName>
</protein>
<evidence type="ECO:0000256" key="1">
    <source>
        <dbReference type="SAM" id="MobiDB-lite"/>
    </source>
</evidence>
<name>A0A0J6F9I9_COCPO</name>
<proteinExistence type="predicted"/>
<feature type="region of interest" description="Disordered" evidence="1">
    <location>
        <begin position="60"/>
        <end position="85"/>
    </location>
</feature>